<organism evidence="1 2">
    <name type="scientific">Lucifera butyrica</name>
    <dbReference type="NCBI Taxonomy" id="1351585"/>
    <lineage>
        <taxon>Bacteria</taxon>
        <taxon>Bacillati</taxon>
        <taxon>Bacillota</taxon>
        <taxon>Negativicutes</taxon>
        <taxon>Veillonellales</taxon>
        <taxon>Veillonellaceae</taxon>
        <taxon>Lucifera</taxon>
    </lineage>
</organism>
<evidence type="ECO:0000313" key="2">
    <source>
        <dbReference type="Proteomes" id="UP000277811"/>
    </source>
</evidence>
<proteinExistence type="predicted"/>
<reference evidence="1 2" key="1">
    <citation type="submission" date="2018-06" db="EMBL/GenBank/DDBJ databases">
        <authorList>
            <person name="Strepis N."/>
        </authorList>
    </citation>
    <scope>NUCLEOTIDE SEQUENCE [LARGE SCALE GENOMIC DNA]</scope>
    <source>
        <strain evidence="1">LUCI</strain>
    </source>
</reference>
<sequence>MKRGNDYMISTLKLSDIISKWRDALQASQPIQNFCSSQYNKAPSIFVGINGKNPPTENDCPLIILYPGSKSEGLELQEYTYNLTVGWTILQAAATVTNNVTEFRGVAECDTLGQLIYQELAQLSPDNPISVVNYNIEPVAYFPRFPGRMDIIIKITSINGYNINF</sequence>
<dbReference type="AlphaFoldDB" id="A0A498RHU8"/>
<evidence type="ECO:0000313" key="1">
    <source>
        <dbReference type="EMBL" id="VBB09662.1"/>
    </source>
</evidence>
<gene>
    <name evidence="1" type="ORF">LUCI_4960</name>
</gene>
<dbReference type="Proteomes" id="UP000277811">
    <property type="component" value="Unassembled WGS sequence"/>
</dbReference>
<dbReference type="EMBL" id="UPPP01000133">
    <property type="protein sequence ID" value="VBB09662.1"/>
    <property type="molecule type" value="Genomic_DNA"/>
</dbReference>
<protein>
    <submittedName>
        <fullName evidence="1">Uncharacterized protein</fullName>
    </submittedName>
</protein>
<keyword evidence="2" id="KW-1185">Reference proteome</keyword>
<name>A0A498RHU8_9FIRM</name>
<accession>A0A498RHU8</accession>